<keyword evidence="1" id="KW-0732">Signal</keyword>
<gene>
    <name evidence="2" type="ORF">L0C25_06250</name>
</gene>
<dbReference type="EMBL" id="CP094970">
    <property type="protein sequence ID" value="UYM06668.1"/>
    <property type="molecule type" value="Genomic_DNA"/>
</dbReference>
<dbReference type="Pfam" id="PF06267">
    <property type="entry name" value="DUF1028"/>
    <property type="match status" value="1"/>
</dbReference>
<feature type="chain" id="PRO_5041449928" evidence="1">
    <location>
        <begin position="17"/>
        <end position="219"/>
    </location>
</feature>
<name>A0AA46TLK3_9ACTN</name>
<dbReference type="PANTHER" id="PTHR39328:SF1">
    <property type="entry name" value="BLL2871 PROTEIN"/>
    <property type="match status" value="1"/>
</dbReference>
<proteinExistence type="predicted"/>
<organism evidence="2 3">
    <name type="scientific">Solicola gregarius</name>
    <dbReference type="NCBI Taxonomy" id="2908642"/>
    <lineage>
        <taxon>Bacteria</taxon>
        <taxon>Bacillati</taxon>
        <taxon>Actinomycetota</taxon>
        <taxon>Actinomycetes</taxon>
        <taxon>Propionibacteriales</taxon>
        <taxon>Nocardioidaceae</taxon>
        <taxon>Solicola</taxon>
    </lineage>
</organism>
<dbReference type="SUPFAM" id="SSF56235">
    <property type="entry name" value="N-terminal nucleophile aminohydrolases (Ntn hydrolases)"/>
    <property type="match status" value="1"/>
</dbReference>
<dbReference type="AlphaFoldDB" id="A0AA46TLK3"/>
<evidence type="ECO:0000256" key="1">
    <source>
        <dbReference type="SAM" id="SignalP"/>
    </source>
</evidence>
<dbReference type="RefSeq" id="WP_271635579.1">
    <property type="nucleotide sequence ID" value="NZ_CP094970.1"/>
</dbReference>
<dbReference type="InterPro" id="IPR029055">
    <property type="entry name" value="Ntn_hydrolases_N"/>
</dbReference>
<sequence>MTFSIVVAVPASRLLAAATASRSLGVGNSVPAVWPGVGAVVSQAWTNRSLRGRALALLNTGSTPGGVLAEVPTLDAGHAHRQLALVDARGRVATYTGGACSVWAGACSTSSRDGGVSGAICANLVAGGSVVEAMADEVADSGRVDDAGELARLLVRVLHAGQRAGGDVRGQQSAAVQVGAGNAQDWQPPDLAVDLRVDDHCQPLTELDRLIDTLTPRTA</sequence>
<feature type="signal peptide" evidence="1">
    <location>
        <begin position="1"/>
        <end position="16"/>
    </location>
</feature>
<dbReference type="PANTHER" id="PTHR39328">
    <property type="entry name" value="BLL2871 PROTEIN"/>
    <property type="match status" value="1"/>
</dbReference>
<dbReference type="InterPro" id="IPR010430">
    <property type="entry name" value="DUF1028"/>
</dbReference>
<dbReference type="Proteomes" id="UP001164390">
    <property type="component" value="Chromosome"/>
</dbReference>
<dbReference type="Gene3D" id="3.60.20.10">
    <property type="entry name" value="Glutamine Phosphoribosylpyrophosphate, subunit 1, domain 1"/>
    <property type="match status" value="1"/>
</dbReference>
<reference evidence="2" key="1">
    <citation type="submission" date="2022-01" db="EMBL/GenBank/DDBJ databases">
        <title>Nocardioidaceae gen. sp. A5X3R13.</title>
        <authorList>
            <person name="Lopez Marin M.A."/>
            <person name="Uhlik O."/>
        </authorList>
    </citation>
    <scope>NUCLEOTIDE SEQUENCE</scope>
    <source>
        <strain evidence="2">A5X3R13</strain>
    </source>
</reference>
<evidence type="ECO:0000313" key="3">
    <source>
        <dbReference type="Proteomes" id="UP001164390"/>
    </source>
</evidence>
<evidence type="ECO:0000313" key="2">
    <source>
        <dbReference type="EMBL" id="UYM06668.1"/>
    </source>
</evidence>
<accession>A0AA46TLK3</accession>
<dbReference type="KEGG" id="sgrg:L0C25_06250"/>
<keyword evidence="3" id="KW-1185">Reference proteome</keyword>
<protein>
    <submittedName>
        <fullName evidence="2">DUF1028 domain-containing protein</fullName>
    </submittedName>
</protein>